<evidence type="ECO:0000313" key="2">
    <source>
        <dbReference type="Proteomes" id="UP000091857"/>
    </source>
</evidence>
<accession>A0ACB7GWX4</accession>
<gene>
    <name evidence="1" type="ORF">MANES_10G009900v8</name>
</gene>
<keyword evidence="2" id="KW-1185">Reference proteome</keyword>
<proteinExistence type="predicted"/>
<evidence type="ECO:0000313" key="1">
    <source>
        <dbReference type="EMBL" id="KAG8644867.1"/>
    </source>
</evidence>
<name>A0ACB7GWX4_MANES</name>
<organism evidence="1 2">
    <name type="scientific">Manihot esculenta</name>
    <name type="common">Cassava</name>
    <name type="synonym">Jatropha manihot</name>
    <dbReference type="NCBI Taxonomy" id="3983"/>
    <lineage>
        <taxon>Eukaryota</taxon>
        <taxon>Viridiplantae</taxon>
        <taxon>Streptophyta</taxon>
        <taxon>Embryophyta</taxon>
        <taxon>Tracheophyta</taxon>
        <taxon>Spermatophyta</taxon>
        <taxon>Magnoliopsida</taxon>
        <taxon>eudicotyledons</taxon>
        <taxon>Gunneridae</taxon>
        <taxon>Pentapetalae</taxon>
        <taxon>rosids</taxon>
        <taxon>fabids</taxon>
        <taxon>Malpighiales</taxon>
        <taxon>Euphorbiaceae</taxon>
        <taxon>Crotonoideae</taxon>
        <taxon>Manihoteae</taxon>
        <taxon>Manihot</taxon>
    </lineage>
</organism>
<protein>
    <submittedName>
        <fullName evidence="1">Uncharacterized protein</fullName>
    </submittedName>
</protein>
<dbReference type="Proteomes" id="UP000091857">
    <property type="component" value="Chromosome 10"/>
</dbReference>
<dbReference type="EMBL" id="CM004396">
    <property type="protein sequence ID" value="KAG8644867.1"/>
    <property type="molecule type" value="Genomic_DNA"/>
</dbReference>
<reference evidence="2" key="1">
    <citation type="journal article" date="2016" name="Nat. Biotechnol.">
        <title>Sequencing wild and cultivated cassava and related species reveals extensive interspecific hybridization and genetic diversity.</title>
        <authorList>
            <person name="Bredeson J.V."/>
            <person name="Lyons J.B."/>
            <person name="Prochnik S.E."/>
            <person name="Wu G.A."/>
            <person name="Ha C.M."/>
            <person name="Edsinger-Gonzales E."/>
            <person name="Grimwood J."/>
            <person name="Schmutz J."/>
            <person name="Rabbi I.Y."/>
            <person name="Egesi C."/>
            <person name="Nauluvula P."/>
            <person name="Lebot V."/>
            <person name="Ndunguru J."/>
            <person name="Mkamilo G."/>
            <person name="Bart R.S."/>
            <person name="Setter T.L."/>
            <person name="Gleadow R.M."/>
            <person name="Kulakow P."/>
            <person name="Ferguson M.E."/>
            <person name="Rounsley S."/>
            <person name="Rokhsar D.S."/>
        </authorList>
    </citation>
    <scope>NUCLEOTIDE SEQUENCE [LARGE SCALE GENOMIC DNA]</scope>
    <source>
        <strain evidence="2">cv. AM560-2</strain>
    </source>
</reference>
<comment type="caution">
    <text evidence="1">The sequence shown here is derived from an EMBL/GenBank/DDBJ whole genome shotgun (WGS) entry which is preliminary data.</text>
</comment>
<sequence>MLRNLHREIEQAATRSEAVSIQCLSSKSPSLASSISMAVEPESISENPSNGDEDLEEEDEEGEEEEEDDLEDDIQPELPNPRNQESRARIERAKLENLFRRIQTETVPLRVHDVIIKGNSKTKDSLIEAQTALLRDVSSMQDLLEASKVVNFRLQALEVFDSVKITLDSGPPELPGTANVIVEVVETKSPLSGEVGAYTKGEARSSTVEGTIKYKNIFGYGDLWDASLAYGGDHMAEVSSGVYLPRFRGLAPLTARVFLLSQDWLKFSSFKERALGLSLGLVSSRNHDLVYTLAWRTLTDPSQMASRSIRRQLGHGLLSSLKYTFKIDQRNSPLRPTRGYAFVSTSQIGGLAPDSRSLRFLRQELDIRYAIPLGFLRSALNLGISGGLIFPWGTGFLNMPSPLPERFFLGGNLSPICTLGGPIALYGFRTRGLGPTEPRRQLQINPTDDSSDPGRDYLGGDLAVTAFADVSFDFPSKWCQSKGIHGHMFASAGNIDKLTENAYQNFSLRKFVESFRTSVGVGIVVPTNLFRLELNYCYMLKKFDYDHAKSGFRVSFSTPT</sequence>